<protein>
    <submittedName>
        <fullName evidence="1">Aldose 1-epimerase family protein</fullName>
    </submittedName>
</protein>
<comment type="caution">
    <text evidence="1">The sequence shown here is derived from an EMBL/GenBank/DDBJ whole genome shotgun (WGS) entry which is preliminary data.</text>
</comment>
<dbReference type="InterPro" id="IPR011013">
    <property type="entry name" value="Gal_mutarotase_sf_dom"/>
</dbReference>
<accession>A0ABS5M085</accession>
<organism evidence="1 2">
    <name type="scientific">Leucobacter manosquensis</name>
    <dbReference type="NCBI Taxonomy" id="2810611"/>
    <lineage>
        <taxon>Bacteria</taxon>
        <taxon>Bacillati</taxon>
        <taxon>Actinomycetota</taxon>
        <taxon>Actinomycetes</taxon>
        <taxon>Micrococcales</taxon>
        <taxon>Microbacteriaceae</taxon>
        <taxon>Leucobacter</taxon>
    </lineage>
</organism>
<dbReference type="CDD" id="cd09023">
    <property type="entry name" value="Aldose_epim_Ec_c4013"/>
    <property type="match status" value="1"/>
</dbReference>
<dbReference type="EMBL" id="JAFEVO010000001">
    <property type="protein sequence ID" value="MBS3180606.1"/>
    <property type="molecule type" value="Genomic_DNA"/>
</dbReference>
<reference evidence="1 2" key="1">
    <citation type="submission" date="2021-02" db="EMBL/GenBank/DDBJ databases">
        <title>Draft genome and description of Leucobacter sp nov strain Marseille-Q4368.</title>
        <authorList>
            <person name="Boxberger M."/>
            <person name="La Scola B."/>
        </authorList>
    </citation>
    <scope>NUCLEOTIDE SEQUENCE [LARGE SCALE GENOMIC DNA]</scope>
    <source>
        <strain evidence="1 2">Marseille-Q4368</strain>
    </source>
</reference>
<dbReference type="Proteomes" id="UP000811492">
    <property type="component" value="Unassembled WGS sequence"/>
</dbReference>
<dbReference type="InterPro" id="IPR027839">
    <property type="entry name" value="DUF4432"/>
</dbReference>
<evidence type="ECO:0000313" key="2">
    <source>
        <dbReference type="Proteomes" id="UP000811492"/>
    </source>
</evidence>
<sequence>MSARDWYGDAVQQSTSHLRRRTGDLAAFAEIREVVRSNGQERGVRSLQIRNADGLEIEVLTDRAFDIGDVRYRGVPVSWRSGNGYRHPSLHEVESEDGLAWLRTLDGFLVSGGLDHALFGGEYDATHYHYPPKQTVRHGLHGRLSSLPARLLSVDEEWQENGGVLRVRGEVVQATSFGEHLRLRRTIEVDVFGSGFRIDDEVENLGFERTPHMFLYHINVGWPVVDEGSEFHGAIQRHVWKSDSVDEQGAPHDRLIAPERHFVEQVWEHELSAGQDGRHRVALLRSDGNFGVEIDWDASAMPHFFEWQNLREGQYGVGLEPSTHHVSGEAAAREDGSMIWLEHGESRTYRTSITLLDGPEATAAARSRVQSISRKEATA</sequence>
<keyword evidence="2" id="KW-1185">Reference proteome</keyword>
<name>A0ABS5M085_9MICO</name>
<proteinExistence type="predicted"/>
<dbReference type="Pfam" id="PF14486">
    <property type="entry name" value="DUF4432"/>
    <property type="match status" value="1"/>
</dbReference>
<dbReference type="RefSeq" id="WP_211647786.1">
    <property type="nucleotide sequence ID" value="NZ_JAFEVO010000001.1"/>
</dbReference>
<dbReference type="Gene3D" id="2.70.98.10">
    <property type="match status" value="1"/>
</dbReference>
<dbReference type="SUPFAM" id="SSF74650">
    <property type="entry name" value="Galactose mutarotase-like"/>
    <property type="match status" value="1"/>
</dbReference>
<evidence type="ECO:0000313" key="1">
    <source>
        <dbReference type="EMBL" id="MBS3180606.1"/>
    </source>
</evidence>
<dbReference type="InterPro" id="IPR014718">
    <property type="entry name" value="GH-type_carb-bd"/>
</dbReference>
<gene>
    <name evidence="1" type="ORF">JSQ98_00040</name>
</gene>